<dbReference type="InterPro" id="IPR036890">
    <property type="entry name" value="HATPase_C_sf"/>
</dbReference>
<dbReference type="InterPro" id="IPR050267">
    <property type="entry name" value="Anti-sigma-factor_SerPK"/>
</dbReference>
<accession>A0A4R5C1U5</accession>
<evidence type="ECO:0000313" key="1">
    <source>
        <dbReference type="EMBL" id="TDD92489.1"/>
    </source>
</evidence>
<dbReference type="Gene3D" id="3.30.565.10">
    <property type="entry name" value="Histidine kinase-like ATPase, C-terminal domain"/>
    <property type="match status" value="1"/>
</dbReference>
<comment type="caution">
    <text evidence="1">The sequence shown here is derived from an EMBL/GenBank/DDBJ whole genome shotgun (WGS) entry which is preliminary data.</text>
</comment>
<dbReference type="Proteomes" id="UP000294513">
    <property type="component" value="Unassembled WGS sequence"/>
</dbReference>
<dbReference type="CDD" id="cd16936">
    <property type="entry name" value="HATPase_RsbW-like"/>
    <property type="match status" value="1"/>
</dbReference>
<evidence type="ECO:0008006" key="3">
    <source>
        <dbReference type="Google" id="ProtNLM"/>
    </source>
</evidence>
<name>A0A4R5C1U5_9ACTN</name>
<dbReference type="EMBL" id="SMKU01000039">
    <property type="protein sequence ID" value="TDD92489.1"/>
    <property type="molecule type" value="Genomic_DNA"/>
</dbReference>
<dbReference type="OrthoDB" id="3478083at2"/>
<keyword evidence="2" id="KW-1185">Reference proteome</keyword>
<protein>
    <recommendedName>
        <fullName evidence="3">ATP-binding protein</fullName>
    </recommendedName>
</protein>
<organism evidence="1 2">
    <name type="scientific">Actinomadura rubrisoli</name>
    <dbReference type="NCBI Taxonomy" id="2530368"/>
    <lineage>
        <taxon>Bacteria</taxon>
        <taxon>Bacillati</taxon>
        <taxon>Actinomycetota</taxon>
        <taxon>Actinomycetes</taxon>
        <taxon>Streptosporangiales</taxon>
        <taxon>Thermomonosporaceae</taxon>
        <taxon>Actinomadura</taxon>
    </lineage>
</organism>
<dbReference type="PANTHER" id="PTHR35526:SF3">
    <property type="entry name" value="ANTI-SIGMA-F FACTOR RSBW"/>
    <property type="match status" value="1"/>
</dbReference>
<reference evidence="1 2" key="1">
    <citation type="submission" date="2019-03" db="EMBL/GenBank/DDBJ databases">
        <title>Draft genome sequences of novel Actinobacteria.</title>
        <authorList>
            <person name="Sahin N."/>
            <person name="Ay H."/>
            <person name="Saygin H."/>
        </authorList>
    </citation>
    <scope>NUCLEOTIDE SEQUENCE [LARGE SCALE GENOMIC DNA]</scope>
    <source>
        <strain evidence="1 2">H3C3</strain>
    </source>
</reference>
<dbReference type="RefSeq" id="WP_131891888.1">
    <property type="nucleotide sequence ID" value="NZ_SMKU01000039.1"/>
</dbReference>
<evidence type="ECO:0000313" key="2">
    <source>
        <dbReference type="Proteomes" id="UP000294513"/>
    </source>
</evidence>
<proteinExistence type="predicted"/>
<dbReference type="AlphaFoldDB" id="A0A4R5C1U5"/>
<dbReference type="PANTHER" id="PTHR35526">
    <property type="entry name" value="ANTI-SIGMA-F FACTOR RSBW-RELATED"/>
    <property type="match status" value="1"/>
</dbReference>
<gene>
    <name evidence="1" type="ORF">E1298_10750</name>
</gene>
<sequence length="141" mass="15606">MKPATDTVLSIPNLYFVGFHGYKENAHLARDLVGQAFEAWGMNGTPAEDDATSIVGEIAANAIEWTPGKSIGLWIHRFPTCIEFRMWDECRDLPIVRPEDSSSERGRGYLIIAALATRGFGAFRNPVGRGKIVWARLAIQS</sequence>